<accession>A0A3M2M048</accession>
<dbReference type="EMBL" id="RFFG01000033">
    <property type="protein sequence ID" value="RMI42480.1"/>
    <property type="molecule type" value="Genomic_DNA"/>
</dbReference>
<feature type="region of interest" description="Disordered" evidence="4">
    <location>
        <begin position="118"/>
        <end position="161"/>
    </location>
</feature>
<dbReference type="SMART" id="SM00418">
    <property type="entry name" value="HTH_ARSR"/>
    <property type="match status" value="1"/>
</dbReference>
<evidence type="ECO:0000313" key="6">
    <source>
        <dbReference type="EMBL" id="RMI42480.1"/>
    </source>
</evidence>
<dbReference type="SUPFAM" id="SSF46785">
    <property type="entry name" value="Winged helix' DNA-binding domain"/>
    <property type="match status" value="1"/>
</dbReference>
<dbReference type="CDD" id="cd00090">
    <property type="entry name" value="HTH_ARSR"/>
    <property type="match status" value="1"/>
</dbReference>
<sequence>MNHRPTAVRYASWFKALADPTRVQIVSLLARRERPMNVGEIVDEVTVGQSTVWAHLKVLADVRFVLVEAQGTARYYRINTACVNGFPTAADQYRLYLTEAGFTALTVTPVAPAAPACIPRSSRRHGDHAPARRPHRVDPSAETVTRRRAWQAPPPPQMDSAQVLHVKRLKINQVDAVEPQHPGHQRSRGRSDKYAHPGEGG</sequence>
<organism evidence="6 7">
    <name type="scientific">Actinomadura harenae</name>
    <dbReference type="NCBI Taxonomy" id="2483351"/>
    <lineage>
        <taxon>Bacteria</taxon>
        <taxon>Bacillati</taxon>
        <taxon>Actinomycetota</taxon>
        <taxon>Actinomycetes</taxon>
        <taxon>Streptosporangiales</taxon>
        <taxon>Thermomonosporaceae</taxon>
        <taxon>Actinomadura</taxon>
    </lineage>
</organism>
<dbReference type="PANTHER" id="PTHR33154">
    <property type="entry name" value="TRANSCRIPTIONAL REGULATOR, ARSR FAMILY"/>
    <property type="match status" value="1"/>
</dbReference>
<keyword evidence="2" id="KW-0238">DNA-binding</keyword>
<dbReference type="Proteomes" id="UP000282674">
    <property type="component" value="Unassembled WGS sequence"/>
</dbReference>
<dbReference type="OrthoDB" id="3173333at2"/>
<dbReference type="PROSITE" id="PS50987">
    <property type="entry name" value="HTH_ARSR_2"/>
    <property type="match status" value="1"/>
</dbReference>
<dbReference type="Gene3D" id="1.10.10.10">
    <property type="entry name" value="Winged helix-like DNA-binding domain superfamily/Winged helix DNA-binding domain"/>
    <property type="match status" value="1"/>
</dbReference>
<evidence type="ECO:0000256" key="3">
    <source>
        <dbReference type="ARBA" id="ARBA00023163"/>
    </source>
</evidence>
<reference evidence="6 7" key="1">
    <citation type="submission" date="2018-10" db="EMBL/GenBank/DDBJ databases">
        <title>Isolation from soil.</title>
        <authorList>
            <person name="Hu J."/>
        </authorList>
    </citation>
    <scope>NUCLEOTIDE SEQUENCE [LARGE SCALE GENOMIC DNA]</scope>
    <source>
        <strain evidence="6 7">NEAU-Ht49</strain>
    </source>
</reference>
<feature type="region of interest" description="Disordered" evidence="4">
    <location>
        <begin position="173"/>
        <end position="201"/>
    </location>
</feature>
<proteinExistence type="predicted"/>
<keyword evidence="1" id="KW-0805">Transcription regulation</keyword>
<name>A0A3M2M048_9ACTN</name>
<dbReference type="NCBIfam" id="NF033788">
    <property type="entry name" value="HTH_metalloreg"/>
    <property type="match status" value="1"/>
</dbReference>
<dbReference type="Pfam" id="PF01022">
    <property type="entry name" value="HTH_5"/>
    <property type="match status" value="1"/>
</dbReference>
<feature type="compositionally biased region" description="Basic residues" evidence="4">
    <location>
        <begin position="121"/>
        <end position="135"/>
    </location>
</feature>
<dbReference type="AlphaFoldDB" id="A0A3M2M048"/>
<keyword evidence="7" id="KW-1185">Reference proteome</keyword>
<keyword evidence="3" id="KW-0804">Transcription</keyword>
<dbReference type="PRINTS" id="PR00778">
    <property type="entry name" value="HTHARSR"/>
</dbReference>
<comment type="caution">
    <text evidence="6">The sequence shown here is derived from an EMBL/GenBank/DDBJ whole genome shotgun (WGS) entry which is preliminary data.</text>
</comment>
<gene>
    <name evidence="6" type="ORF">EBO15_19595</name>
</gene>
<protein>
    <submittedName>
        <fullName evidence="6">ArsR family transcriptional regulator</fullName>
    </submittedName>
</protein>
<feature type="domain" description="HTH arsR-type" evidence="5">
    <location>
        <begin position="2"/>
        <end position="98"/>
    </location>
</feature>
<dbReference type="GO" id="GO:0003677">
    <property type="term" value="F:DNA binding"/>
    <property type="evidence" value="ECO:0007669"/>
    <property type="project" value="UniProtKB-KW"/>
</dbReference>
<dbReference type="GO" id="GO:0003700">
    <property type="term" value="F:DNA-binding transcription factor activity"/>
    <property type="evidence" value="ECO:0007669"/>
    <property type="project" value="InterPro"/>
</dbReference>
<dbReference type="InterPro" id="IPR011991">
    <property type="entry name" value="ArsR-like_HTH"/>
</dbReference>
<dbReference type="InterPro" id="IPR001845">
    <property type="entry name" value="HTH_ArsR_DNA-bd_dom"/>
</dbReference>
<evidence type="ECO:0000256" key="4">
    <source>
        <dbReference type="SAM" id="MobiDB-lite"/>
    </source>
</evidence>
<evidence type="ECO:0000256" key="1">
    <source>
        <dbReference type="ARBA" id="ARBA00023015"/>
    </source>
</evidence>
<dbReference type="RefSeq" id="WP_122195899.1">
    <property type="nucleotide sequence ID" value="NZ_JBHSKC010000019.1"/>
</dbReference>
<dbReference type="PANTHER" id="PTHR33154:SF33">
    <property type="entry name" value="TRANSCRIPTIONAL REPRESSOR SDPR"/>
    <property type="match status" value="1"/>
</dbReference>
<dbReference type="InterPro" id="IPR036388">
    <property type="entry name" value="WH-like_DNA-bd_sf"/>
</dbReference>
<evidence type="ECO:0000313" key="7">
    <source>
        <dbReference type="Proteomes" id="UP000282674"/>
    </source>
</evidence>
<dbReference type="InterPro" id="IPR036390">
    <property type="entry name" value="WH_DNA-bd_sf"/>
</dbReference>
<feature type="compositionally biased region" description="Basic and acidic residues" evidence="4">
    <location>
        <begin position="189"/>
        <end position="201"/>
    </location>
</feature>
<dbReference type="InterPro" id="IPR051081">
    <property type="entry name" value="HTH_MetalResp_TranReg"/>
</dbReference>
<evidence type="ECO:0000259" key="5">
    <source>
        <dbReference type="PROSITE" id="PS50987"/>
    </source>
</evidence>
<evidence type="ECO:0000256" key="2">
    <source>
        <dbReference type="ARBA" id="ARBA00023125"/>
    </source>
</evidence>